<evidence type="ECO:0000313" key="3">
    <source>
        <dbReference type="Proteomes" id="UP000314294"/>
    </source>
</evidence>
<feature type="compositionally biased region" description="Polar residues" evidence="1">
    <location>
        <begin position="87"/>
        <end position="98"/>
    </location>
</feature>
<comment type="caution">
    <text evidence="2">The sequence shown here is derived from an EMBL/GenBank/DDBJ whole genome shotgun (WGS) entry which is preliminary data.</text>
</comment>
<name>A0A4Z2I840_9TELE</name>
<accession>A0A4Z2I840</accession>
<keyword evidence="3" id="KW-1185">Reference proteome</keyword>
<dbReference type="EMBL" id="SRLO01000116">
    <property type="protein sequence ID" value="TNN74216.1"/>
    <property type="molecule type" value="Genomic_DNA"/>
</dbReference>
<dbReference type="AlphaFoldDB" id="A0A4Z2I840"/>
<feature type="compositionally biased region" description="Basic and acidic residues" evidence="1">
    <location>
        <begin position="76"/>
        <end position="86"/>
    </location>
</feature>
<feature type="region of interest" description="Disordered" evidence="1">
    <location>
        <begin position="71"/>
        <end position="98"/>
    </location>
</feature>
<evidence type="ECO:0000256" key="1">
    <source>
        <dbReference type="SAM" id="MobiDB-lite"/>
    </source>
</evidence>
<gene>
    <name evidence="2" type="ORF">EYF80_015459</name>
</gene>
<protein>
    <submittedName>
        <fullName evidence="2">Uncharacterized protein</fullName>
    </submittedName>
</protein>
<dbReference type="Proteomes" id="UP000314294">
    <property type="component" value="Unassembled WGS sequence"/>
</dbReference>
<reference evidence="2 3" key="1">
    <citation type="submission" date="2019-03" db="EMBL/GenBank/DDBJ databases">
        <title>First draft genome of Liparis tanakae, snailfish: a comprehensive survey of snailfish specific genes.</title>
        <authorList>
            <person name="Kim W."/>
            <person name="Song I."/>
            <person name="Jeong J.-H."/>
            <person name="Kim D."/>
            <person name="Kim S."/>
            <person name="Ryu S."/>
            <person name="Song J.Y."/>
            <person name="Lee S.K."/>
        </authorList>
    </citation>
    <scope>NUCLEOTIDE SEQUENCE [LARGE SCALE GENOMIC DNA]</scope>
    <source>
        <tissue evidence="2">Muscle</tissue>
    </source>
</reference>
<proteinExistence type="predicted"/>
<sequence length="137" mass="15526">MWHHNDTSLLRRTKCESESVSVCVRAFLPLPRVTLRLWCVVEMSISSSTMLSMWELVGHHLDGLRPLVSESTTHNETQRDTTRHNETQVSSCTPSTASDARLLNWRRIPRGRKAEGVEEPEIDLHKPLVAIKGPTMG</sequence>
<organism evidence="2 3">
    <name type="scientific">Liparis tanakae</name>
    <name type="common">Tanaka's snailfish</name>
    <dbReference type="NCBI Taxonomy" id="230148"/>
    <lineage>
        <taxon>Eukaryota</taxon>
        <taxon>Metazoa</taxon>
        <taxon>Chordata</taxon>
        <taxon>Craniata</taxon>
        <taxon>Vertebrata</taxon>
        <taxon>Euteleostomi</taxon>
        <taxon>Actinopterygii</taxon>
        <taxon>Neopterygii</taxon>
        <taxon>Teleostei</taxon>
        <taxon>Neoteleostei</taxon>
        <taxon>Acanthomorphata</taxon>
        <taxon>Eupercaria</taxon>
        <taxon>Perciformes</taxon>
        <taxon>Cottioidei</taxon>
        <taxon>Cottales</taxon>
        <taxon>Liparidae</taxon>
        <taxon>Liparis</taxon>
    </lineage>
</organism>
<evidence type="ECO:0000313" key="2">
    <source>
        <dbReference type="EMBL" id="TNN74216.1"/>
    </source>
</evidence>